<dbReference type="SUPFAM" id="SSF48452">
    <property type="entry name" value="TPR-like"/>
    <property type="match status" value="1"/>
</dbReference>
<evidence type="ECO:0000313" key="8">
    <source>
        <dbReference type="EMBL" id="SFV29293.1"/>
    </source>
</evidence>
<proteinExistence type="inferred from homology"/>
<comment type="similarity">
    <text evidence="2">Belongs to the SusD family.</text>
</comment>
<accession>A0A1I7N3Y1</accession>
<dbReference type="GO" id="GO:0009279">
    <property type="term" value="C:cell outer membrane"/>
    <property type="evidence" value="ECO:0007669"/>
    <property type="project" value="UniProtKB-SubCell"/>
</dbReference>
<keyword evidence="5" id="KW-0998">Cell outer membrane</keyword>
<protein>
    <submittedName>
        <fullName evidence="8">Starch-binding associating with outer membrane</fullName>
    </submittedName>
</protein>
<dbReference type="EMBL" id="FPCJ01000001">
    <property type="protein sequence ID" value="SFV29293.1"/>
    <property type="molecule type" value="Genomic_DNA"/>
</dbReference>
<dbReference type="RefSeq" id="WP_092457315.1">
    <property type="nucleotide sequence ID" value="NZ_FPCJ01000001.1"/>
</dbReference>
<evidence type="ECO:0000259" key="6">
    <source>
        <dbReference type="Pfam" id="PF07980"/>
    </source>
</evidence>
<evidence type="ECO:0000259" key="7">
    <source>
        <dbReference type="Pfam" id="PF14322"/>
    </source>
</evidence>
<evidence type="ECO:0000256" key="3">
    <source>
        <dbReference type="ARBA" id="ARBA00022729"/>
    </source>
</evidence>
<dbReference type="InterPro" id="IPR012944">
    <property type="entry name" value="SusD_RagB_dom"/>
</dbReference>
<dbReference type="Pfam" id="PF07980">
    <property type="entry name" value="SusD_RagB"/>
    <property type="match status" value="1"/>
</dbReference>
<keyword evidence="4" id="KW-0472">Membrane</keyword>
<comment type="subcellular location">
    <subcellularLocation>
        <location evidence="1">Cell outer membrane</location>
    </subcellularLocation>
</comment>
<feature type="domain" description="SusD-like N-terminal" evidence="7">
    <location>
        <begin position="39"/>
        <end position="227"/>
    </location>
</feature>
<dbReference type="Pfam" id="PF14322">
    <property type="entry name" value="SusD-like_3"/>
    <property type="match status" value="1"/>
</dbReference>
<sequence length="530" mass="60531">MKRIKLYFLFISLFILFCIGACTNLNVPDYSEIVTDNFHPTEDDIASLIAPVYTVMRPMWAGWDGNFDLQEESSDEITTPVRPNGWYDGGTYIRMHKHLWTPNEWQPENLWLNCYSGINAANRVLYQIQSGAVPMSDSNQKRALIAELKVARAFYYYELLDNFGNVPISTDYTATEPPKQSTRQEVYNFVVNELLENIPYLSEDVSPKTYGRFNKWAAETLLAKVYLNAQVYTGTPEWDKCIQVCDDIINSGKYILEPNYRNNFVTNNENSRENIFVVPYDETLAPGFIIHMKTLRPVMQKVFNLQAQPWGGSCATPQFIKTYDPDDERLKDTWLMGPQVSPQGDTVITLLDTLINIDQPNGNPFSYGYCIGKYEIKMGAKSNLSNDFVIFRYADVLMMKAECLLRTGQADEAAAIVTQVRERAFKSNPSKAVVTGAELMQGSSYPYGYVENGSIVHYEGGSDVQYGRFLDELGWEFAAEAHRRQDMIRFGVYSTKEWFQHEPVGNYDQLFPIAEDVLNSNPNLKQNPGY</sequence>
<keyword evidence="9" id="KW-1185">Reference proteome</keyword>
<feature type="domain" description="RagB/SusD" evidence="6">
    <location>
        <begin position="250"/>
        <end position="530"/>
    </location>
</feature>
<dbReference type="AlphaFoldDB" id="A0A1I7N3Y1"/>
<dbReference type="STRING" id="1393122.SAMN05660895_0522"/>
<gene>
    <name evidence="8" type="ORF">SAMN05660895_0522</name>
</gene>
<dbReference type="Proteomes" id="UP000199537">
    <property type="component" value="Unassembled WGS sequence"/>
</dbReference>
<reference evidence="9" key="1">
    <citation type="submission" date="2016-10" db="EMBL/GenBank/DDBJ databases">
        <authorList>
            <person name="Varghese N."/>
            <person name="Submissions S."/>
        </authorList>
    </citation>
    <scope>NUCLEOTIDE SEQUENCE [LARGE SCALE GENOMIC DNA]</scope>
    <source>
        <strain evidence="9">DSM 14807</strain>
    </source>
</reference>
<evidence type="ECO:0000313" key="9">
    <source>
        <dbReference type="Proteomes" id="UP000199537"/>
    </source>
</evidence>
<organism evidence="8 9">
    <name type="scientific">Thermoflavifilum thermophilum</name>
    <dbReference type="NCBI Taxonomy" id="1393122"/>
    <lineage>
        <taxon>Bacteria</taxon>
        <taxon>Pseudomonadati</taxon>
        <taxon>Bacteroidota</taxon>
        <taxon>Chitinophagia</taxon>
        <taxon>Chitinophagales</taxon>
        <taxon>Chitinophagaceae</taxon>
        <taxon>Thermoflavifilum</taxon>
    </lineage>
</organism>
<keyword evidence="3" id="KW-0732">Signal</keyword>
<evidence type="ECO:0000256" key="4">
    <source>
        <dbReference type="ARBA" id="ARBA00023136"/>
    </source>
</evidence>
<dbReference type="Gene3D" id="1.25.40.390">
    <property type="match status" value="1"/>
</dbReference>
<evidence type="ECO:0000256" key="1">
    <source>
        <dbReference type="ARBA" id="ARBA00004442"/>
    </source>
</evidence>
<dbReference type="CDD" id="cd08977">
    <property type="entry name" value="SusD"/>
    <property type="match status" value="1"/>
</dbReference>
<dbReference type="InterPro" id="IPR033985">
    <property type="entry name" value="SusD-like_N"/>
</dbReference>
<evidence type="ECO:0000256" key="5">
    <source>
        <dbReference type="ARBA" id="ARBA00023237"/>
    </source>
</evidence>
<dbReference type="OrthoDB" id="9783641at2"/>
<evidence type="ECO:0000256" key="2">
    <source>
        <dbReference type="ARBA" id="ARBA00006275"/>
    </source>
</evidence>
<dbReference type="InterPro" id="IPR011990">
    <property type="entry name" value="TPR-like_helical_dom_sf"/>
</dbReference>
<name>A0A1I7N3Y1_9BACT</name>